<dbReference type="InterPro" id="IPR012337">
    <property type="entry name" value="RNaseH-like_sf"/>
</dbReference>
<organism evidence="4 5">
    <name type="scientific">Schizopora paradoxa</name>
    <dbReference type="NCBI Taxonomy" id="27342"/>
    <lineage>
        <taxon>Eukaryota</taxon>
        <taxon>Fungi</taxon>
        <taxon>Dikarya</taxon>
        <taxon>Basidiomycota</taxon>
        <taxon>Agaricomycotina</taxon>
        <taxon>Agaricomycetes</taxon>
        <taxon>Hymenochaetales</taxon>
        <taxon>Schizoporaceae</taxon>
        <taxon>Schizopora</taxon>
    </lineage>
</organism>
<keyword evidence="5" id="KW-1185">Reference proteome</keyword>
<dbReference type="GO" id="GO:0008408">
    <property type="term" value="F:3'-5' exonuclease activity"/>
    <property type="evidence" value="ECO:0007669"/>
    <property type="project" value="InterPro"/>
</dbReference>
<evidence type="ECO:0000313" key="5">
    <source>
        <dbReference type="Proteomes" id="UP000053477"/>
    </source>
</evidence>
<dbReference type="InParanoid" id="A0A0H2RH01"/>
<accession>A0A0H2RH01</accession>
<keyword evidence="1" id="KW-0540">Nuclease</keyword>
<dbReference type="Proteomes" id="UP000053477">
    <property type="component" value="Unassembled WGS sequence"/>
</dbReference>
<dbReference type="GO" id="GO:0005737">
    <property type="term" value="C:cytoplasm"/>
    <property type="evidence" value="ECO:0007669"/>
    <property type="project" value="TreeGrafter"/>
</dbReference>
<dbReference type="InterPro" id="IPR036397">
    <property type="entry name" value="RNaseH_sf"/>
</dbReference>
<dbReference type="GO" id="GO:0005634">
    <property type="term" value="C:nucleus"/>
    <property type="evidence" value="ECO:0007669"/>
    <property type="project" value="TreeGrafter"/>
</dbReference>
<evidence type="ECO:0000256" key="1">
    <source>
        <dbReference type="ARBA" id="ARBA00022722"/>
    </source>
</evidence>
<dbReference type="Pfam" id="PF01612">
    <property type="entry name" value="DNA_pol_A_exo1"/>
    <property type="match status" value="1"/>
</dbReference>
<dbReference type="EMBL" id="KQ086665">
    <property type="protein sequence ID" value="KLO04171.1"/>
    <property type="molecule type" value="Genomic_DNA"/>
</dbReference>
<protein>
    <submittedName>
        <fullName evidence="4">Ribonuclease H-like protein</fullName>
    </submittedName>
</protein>
<feature type="domain" description="3'-5' exonuclease" evidence="3">
    <location>
        <begin position="14"/>
        <end position="165"/>
    </location>
</feature>
<keyword evidence="2" id="KW-0378">Hydrolase</keyword>
<dbReference type="PANTHER" id="PTHR13620:SF104">
    <property type="entry name" value="EXONUCLEASE 3'-5' DOMAIN-CONTAINING PROTEIN 2"/>
    <property type="match status" value="1"/>
</dbReference>
<dbReference type="SUPFAM" id="SSF53098">
    <property type="entry name" value="Ribonuclease H-like"/>
    <property type="match status" value="1"/>
</dbReference>
<reference evidence="4 5" key="1">
    <citation type="submission" date="2015-04" db="EMBL/GenBank/DDBJ databases">
        <title>Complete genome sequence of Schizopora paradoxa KUC8140, a cosmopolitan wood degrader in East Asia.</title>
        <authorList>
            <consortium name="DOE Joint Genome Institute"/>
            <person name="Min B."/>
            <person name="Park H."/>
            <person name="Jang Y."/>
            <person name="Kim J.-J."/>
            <person name="Kim K.H."/>
            <person name="Pangilinan J."/>
            <person name="Lipzen A."/>
            <person name="Riley R."/>
            <person name="Grigoriev I.V."/>
            <person name="Spatafora J.W."/>
            <person name="Choi I.-G."/>
        </authorList>
    </citation>
    <scope>NUCLEOTIDE SEQUENCE [LARGE SCALE GENOMIC DNA]</scope>
    <source>
        <strain evidence="4 5">KUC8140</strain>
    </source>
</reference>
<dbReference type="Gene3D" id="3.30.420.10">
    <property type="entry name" value="Ribonuclease H-like superfamily/Ribonuclease H"/>
    <property type="match status" value="1"/>
</dbReference>
<dbReference type="STRING" id="27342.A0A0H2RH01"/>
<name>A0A0H2RH01_9AGAM</name>
<proteinExistence type="predicted"/>
<dbReference type="InterPro" id="IPR002562">
    <property type="entry name" value="3'-5'_exonuclease_dom"/>
</dbReference>
<dbReference type="InterPro" id="IPR051132">
    <property type="entry name" value="3-5_Exonuclease_domain"/>
</dbReference>
<evidence type="ECO:0000313" key="4">
    <source>
        <dbReference type="EMBL" id="KLO04171.1"/>
    </source>
</evidence>
<dbReference type="OrthoDB" id="1920326at2759"/>
<sequence>LPDDVDAAVRSVCAGVDAVALDVECVRGTPVLVQLASKHGIALCRMSAWNGNCPGALQELLTGKDVAKVGANILGDAALLQTAFDLEVRNCRELSLMAKAIDRGAWCASSADPAADIALSKLCAAYLHSDLDKTLTTSDWTADPLSAEQIRYAASDVAVVRDVAGLLMRHPSSCSVDANLYSWRLYQGKRYRNDTERGAGRWKVQSLAPR</sequence>
<dbReference type="AlphaFoldDB" id="A0A0H2RH01"/>
<evidence type="ECO:0000256" key="2">
    <source>
        <dbReference type="ARBA" id="ARBA00022801"/>
    </source>
</evidence>
<dbReference type="PANTHER" id="PTHR13620">
    <property type="entry name" value="3-5 EXONUCLEASE"/>
    <property type="match status" value="1"/>
</dbReference>
<dbReference type="GO" id="GO:0003676">
    <property type="term" value="F:nucleic acid binding"/>
    <property type="evidence" value="ECO:0007669"/>
    <property type="project" value="InterPro"/>
</dbReference>
<gene>
    <name evidence="4" type="ORF">SCHPADRAFT_897228</name>
</gene>
<evidence type="ECO:0000259" key="3">
    <source>
        <dbReference type="Pfam" id="PF01612"/>
    </source>
</evidence>
<dbReference type="GO" id="GO:0006139">
    <property type="term" value="P:nucleobase-containing compound metabolic process"/>
    <property type="evidence" value="ECO:0007669"/>
    <property type="project" value="InterPro"/>
</dbReference>
<feature type="non-terminal residue" evidence="4">
    <location>
        <position position="1"/>
    </location>
</feature>